<evidence type="ECO:0000259" key="8">
    <source>
        <dbReference type="PROSITE" id="PS50928"/>
    </source>
</evidence>
<evidence type="ECO:0000256" key="3">
    <source>
        <dbReference type="ARBA" id="ARBA00022475"/>
    </source>
</evidence>
<evidence type="ECO:0000256" key="5">
    <source>
        <dbReference type="ARBA" id="ARBA00022989"/>
    </source>
</evidence>
<keyword evidence="4 7" id="KW-0812">Transmembrane</keyword>
<organism evidence="9">
    <name type="scientific">marine sediment metagenome</name>
    <dbReference type="NCBI Taxonomy" id="412755"/>
    <lineage>
        <taxon>unclassified sequences</taxon>
        <taxon>metagenomes</taxon>
        <taxon>ecological metagenomes</taxon>
    </lineage>
</organism>
<reference evidence="9" key="1">
    <citation type="journal article" date="2015" name="Nature">
        <title>Complex archaea that bridge the gap between prokaryotes and eukaryotes.</title>
        <authorList>
            <person name="Spang A."/>
            <person name="Saw J.H."/>
            <person name="Jorgensen S.L."/>
            <person name="Zaremba-Niedzwiedzka K."/>
            <person name="Martijn J."/>
            <person name="Lind A.E."/>
            <person name="van Eijk R."/>
            <person name="Schleper C."/>
            <person name="Guy L."/>
            <person name="Ettema T.J."/>
        </authorList>
    </citation>
    <scope>NUCLEOTIDE SEQUENCE</scope>
</reference>
<feature type="transmembrane region" description="Helical" evidence="7">
    <location>
        <begin position="247"/>
        <end position="273"/>
    </location>
</feature>
<name>A0A0F9W0G4_9ZZZZ</name>
<evidence type="ECO:0000256" key="2">
    <source>
        <dbReference type="ARBA" id="ARBA00022448"/>
    </source>
</evidence>
<dbReference type="Pfam" id="PF19300">
    <property type="entry name" value="BPD_transp_1_N"/>
    <property type="match status" value="1"/>
</dbReference>
<feature type="transmembrane region" description="Helical" evidence="7">
    <location>
        <begin position="146"/>
        <end position="165"/>
    </location>
</feature>
<evidence type="ECO:0000256" key="1">
    <source>
        <dbReference type="ARBA" id="ARBA00004651"/>
    </source>
</evidence>
<protein>
    <recommendedName>
        <fullName evidence="8">ABC transmembrane type-1 domain-containing protein</fullName>
    </recommendedName>
</protein>
<dbReference type="GO" id="GO:0005886">
    <property type="term" value="C:plasma membrane"/>
    <property type="evidence" value="ECO:0007669"/>
    <property type="project" value="UniProtKB-SubCell"/>
</dbReference>
<dbReference type="AlphaFoldDB" id="A0A0F9W0G4"/>
<dbReference type="PANTHER" id="PTHR43163">
    <property type="entry name" value="DIPEPTIDE TRANSPORT SYSTEM PERMEASE PROTEIN DPPB-RELATED"/>
    <property type="match status" value="1"/>
</dbReference>
<accession>A0A0F9W0G4</accession>
<dbReference type="PROSITE" id="PS50928">
    <property type="entry name" value="ABC_TM1"/>
    <property type="match status" value="1"/>
</dbReference>
<dbReference type="CDD" id="cd06261">
    <property type="entry name" value="TM_PBP2"/>
    <property type="match status" value="1"/>
</dbReference>
<feature type="transmembrane region" description="Helical" evidence="7">
    <location>
        <begin position="12"/>
        <end position="30"/>
    </location>
</feature>
<dbReference type="SUPFAM" id="SSF161098">
    <property type="entry name" value="MetI-like"/>
    <property type="match status" value="1"/>
</dbReference>
<dbReference type="EMBL" id="LAZR01000018">
    <property type="protein sequence ID" value="KKO05748.1"/>
    <property type="molecule type" value="Genomic_DNA"/>
</dbReference>
<proteinExistence type="predicted"/>
<dbReference type="InterPro" id="IPR045621">
    <property type="entry name" value="BPD_transp_1_N"/>
</dbReference>
<feature type="transmembrane region" description="Helical" evidence="7">
    <location>
        <begin position="102"/>
        <end position="125"/>
    </location>
</feature>
<evidence type="ECO:0000256" key="4">
    <source>
        <dbReference type="ARBA" id="ARBA00022692"/>
    </source>
</evidence>
<evidence type="ECO:0000313" key="9">
    <source>
        <dbReference type="EMBL" id="KKO05748.1"/>
    </source>
</evidence>
<comment type="caution">
    <text evidence="9">The sequence shown here is derived from an EMBL/GenBank/DDBJ whole genome shotgun (WGS) entry which is preliminary data.</text>
</comment>
<feature type="transmembrane region" description="Helical" evidence="7">
    <location>
        <begin position="293"/>
        <end position="319"/>
    </location>
</feature>
<dbReference type="Gene3D" id="1.10.3720.10">
    <property type="entry name" value="MetI-like"/>
    <property type="match status" value="1"/>
</dbReference>
<keyword evidence="6 7" id="KW-0472">Membrane</keyword>
<keyword evidence="5 7" id="KW-1133">Transmembrane helix</keyword>
<dbReference type="PANTHER" id="PTHR43163:SF6">
    <property type="entry name" value="DIPEPTIDE TRANSPORT SYSTEM PERMEASE PROTEIN DPPB-RELATED"/>
    <property type="match status" value="1"/>
</dbReference>
<evidence type="ECO:0000256" key="7">
    <source>
        <dbReference type="SAM" id="Phobius"/>
    </source>
</evidence>
<gene>
    <name evidence="9" type="ORF">LCGC14_0073880</name>
</gene>
<dbReference type="GO" id="GO:0055085">
    <property type="term" value="P:transmembrane transport"/>
    <property type="evidence" value="ECO:0007669"/>
    <property type="project" value="InterPro"/>
</dbReference>
<evidence type="ECO:0000256" key="6">
    <source>
        <dbReference type="ARBA" id="ARBA00023136"/>
    </source>
</evidence>
<dbReference type="InterPro" id="IPR035906">
    <property type="entry name" value="MetI-like_sf"/>
</dbReference>
<sequence>MSSRRSYLIRRVIHGVMALFIIATLLFFLFRLGLPDPTAALITEGLNPEERERIRASFGLDRPIWVQYFIYLGNVLQGDFGYSFHYRAPVADIIWERLGNTMILMLPAIVLAYAVGAPLGAWLSWRRGSRADTSGIFVGLMFRSAPMFWTGMIAILVFSIGLGWLPTSGMRTLPYNASGFFDKIFTLDFLHHLILPALIVALYYLGSPLLIMRNTMLEVYGEDFIEMARAKGLPERRILYAHAARNALLPVVTQLAVTIGLAAGGQVVVEVVFSWPGLGREILNSVRTSDFPLAQASFLVMAAFVITLNLLVDVLYTLLDPRVSFK</sequence>
<feature type="domain" description="ABC transmembrane type-1" evidence="8">
    <location>
        <begin position="98"/>
        <end position="312"/>
    </location>
</feature>
<comment type="subcellular location">
    <subcellularLocation>
        <location evidence="1">Cell membrane</location>
        <topology evidence="1">Multi-pass membrane protein</topology>
    </subcellularLocation>
</comment>
<dbReference type="InterPro" id="IPR000515">
    <property type="entry name" value="MetI-like"/>
</dbReference>
<dbReference type="Pfam" id="PF00528">
    <property type="entry name" value="BPD_transp_1"/>
    <property type="match status" value="1"/>
</dbReference>
<keyword evidence="3" id="KW-1003">Cell membrane</keyword>
<keyword evidence="2" id="KW-0813">Transport</keyword>
<feature type="transmembrane region" description="Helical" evidence="7">
    <location>
        <begin position="185"/>
        <end position="206"/>
    </location>
</feature>